<evidence type="ECO:0000313" key="2">
    <source>
        <dbReference type="EMBL" id="CEJ91351.1"/>
    </source>
</evidence>
<reference evidence="2 3" key="1">
    <citation type="journal article" date="2015" name="Genome Announc.">
        <title>Draft Genome Sequence and Gene Annotation of the Entomopathogenic Fungus Verticillium hemipterigenum.</title>
        <authorList>
            <person name="Horn F."/>
            <person name="Habel A."/>
            <person name="Scharf D.H."/>
            <person name="Dworschak J."/>
            <person name="Brakhage A.A."/>
            <person name="Guthke R."/>
            <person name="Hertweck C."/>
            <person name="Linde J."/>
        </authorList>
    </citation>
    <scope>NUCLEOTIDE SEQUENCE [LARGE SCALE GENOMIC DNA]</scope>
</reference>
<dbReference type="PANTHER" id="PTHR35180:SF4">
    <property type="entry name" value="PROTEIN CBG06219"/>
    <property type="match status" value="1"/>
</dbReference>
<keyword evidence="3" id="KW-1185">Reference proteome</keyword>
<dbReference type="PANTHER" id="PTHR35180">
    <property type="entry name" value="PROTEIN CBG06219"/>
    <property type="match status" value="1"/>
</dbReference>
<protein>
    <submittedName>
        <fullName evidence="2">Uncharacterized protein</fullName>
    </submittedName>
</protein>
<organism evidence="2 3">
    <name type="scientific">[Torrubiella] hemipterigena</name>
    <dbReference type="NCBI Taxonomy" id="1531966"/>
    <lineage>
        <taxon>Eukaryota</taxon>
        <taxon>Fungi</taxon>
        <taxon>Dikarya</taxon>
        <taxon>Ascomycota</taxon>
        <taxon>Pezizomycotina</taxon>
        <taxon>Sordariomycetes</taxon>
        <taxon>Hypocreomycetidae</taxon>
        <taxon>Hypocreales</taxon>
        <taxon>Clavicipitaceae</taxon>
        <taxon>Clavicipitaceae incertae sedis</taxon>
        <taxon>'Torrubiella' clade</taxon>
    </lineage>
</organism>
<gene>
    <name evidence="2" type="ORF">VHEMI07069</name>
</gene>
<feature type="chain" id="PRO_5001979324" evidence="1">
    <location>
        <begin position="21"/>
        <end position="73"/>
    </location>
</feature>
<name>A0A0A1T2E3_9HYPO</name>
<dbReference type="EMBL" id="CDHN01000003">
    <property type="protein sequence ID" value="CEJ91351.1"/>
    <property type="molecule type" value="Genomic_DNA"/>
</dbReference>
<evidence type="ECO:0000256" key="1">
    <source>
        <dbReference type="SAM" id="SignalP"/>
    </source>
</evidence>
<evidence type="ECO:0000313" key="3">
    <source>
        <dbReference type="Proteomes" id="UP000039046"/>
    </source>
</evidence>
<feature type="signal peptide" evidence="1">
    <location>
        <begin position="1"/>
        <end position="20"/>
    </location>
</feature>
<accession>A0A0A1T2E3</accession>
<dbReference type="OrthoDB" id="6127264at2759"/>
<keyword evidence="1" id="KW-0732">Signal</keyword>
<dbReference type="HOGENOM" id="CLU_198487_0_0_1"/>
<proteinExistence type="predicted"/>
<dbReference type="AlphaFoldDB" id="A0A0A1T2E3"/>
<dbReference type="Proteomes" id="UP000039046">
    <property type="component" value="Unassembled WGS sequence"/>
</dbReference>
<sequence length="73" mass="7775">MKFAIVFAAVFGTAMSAATGLVNREVDAAMSCYWDGTAPFCAGGCPDGYHEVERNDHGDGAKCWTGYKVKCCN</sequence>